<gene>
    <name evidence="5" type="ORF">HZZ13_33960</name>
</gene>
<dbReference type="PANTHER" id="PTHR48182">
    <property type="entry name" value="PROTEIN SERAC1"/>
    <property type="match status" value="1"/>
</dbReference>
<comment type="subcellular location">
    <subcellularLocation>
        <location evidence="1">Endoplasmic reticulum</location>
    </subcellularLocation>
    <subcellularLocation>
        <location evidence="2">Membrane</location>
    </subcellularLocation>
</comment>
<accession>A0ABS0PZV7</accession>
<proteinExistence type="predicted"/>
<reference evidence="5 6" key="1">
    <citation type="submission" date="2020-07" db="EMBL/GenBank/DDBJ databases">
        <title>Bradyrhizobium diversity isolated from nodules of indigenous legumes of Western Australia.</title>
        <authorList>
            <person name="Klepa M.S."/>
        </authorList>
    </citation>
    <scope>NUCLEOTIDE SEQUENCE [LARGE SCALE GENOMIC DNA]</scope>
    <source>
        <strain evidence="5 6">CNPSo 4010</strain>
    </source>
</reference>
<evidence type="ECO:0000313" key="5">
    <source>
        <dbReference type="EMBL" id="MBH5402765.1"/>
    </source>
</evidence>
<keyword evidence="6" id="KW-1185">Reference proteome</keyword>
<dbReference type="InterPro" id="IPR029058">
    <property type="entry name" value="AB_hydrolase_fold"/>
</dbReference>
<protein>
    <recommendedName>
        <fullName evidence="7">Alpha/beta hydrolase</fullName>
    </recommendedName>
</protein>
<dbReference type="PANTHER" id="PTHR48182:SF2">
    <property type="entry name" value="PROTEIN SERAC1"/>
    <property type="match status" value="1"/>
</dbReference>
<dbReference type="Proteomes" id="UP000807370">
    <property type="component" value="Unassembled WGS sequence"/>
</dbReference>
<dbReference type="InterPro" id="IPR052374">
    <property type="entry name" value="SERAC1"/>
</dbReference>
<evidence type="ECO:0000256" key="1">
    <source>
        <dbReference type="ARBA" id="ARBA00004240"/>
    </source>
</evidence>
<evidence type="ECO:0000256" key="3">
    <source>
        <dbReference type="ARBA" id="ARBA00022824"/>
    </source>
</evidence>
<keyword evidence="3" id="KW-0256">Endoplasmic reticulum</keyword>
<comment type="caution">
    <text evidence="5">The sequence shown here is derived from an EMBL/GenBank/DDBJ whole genome shotgun (WGS) entry which is preliminary data.</text>
</comment>
<keyword evidence="4" id="KW-0472">Membrane</keyword>
<organism evidence="5 6">
    <name type="scientific">Bradyrhizobium agreste</name>
    <dbReference type="NCBI Taxonomy" id="2751811"/>
    <lineage>
        <taxon>Bacteria</taxon>
        <taxon>Pseudomonadati</taxon>
        <taxon>Pseudomonadota</taxon>
        <taxon>Alphaproteobacteria</taxon>
        <taxon>Hyphomicrobiales</taxon>
        <taxon>Nitrobacteraceae</taxon>
        <taxon>Bradyrhizobium</taxon>
    </lineage>
</organism>
<evidence type="ECO:0000313" key="6">
    <source>
        <dbReference type="Proteomes" id="UP000807370"/>
    </source>
</evidence>
<dbReference type="Gene3D" id="3.40.50.1820">
    <property type="entry name" value="alpha/beta hydrolase"/>
    <property type="match status" value="1"/>
</dbReference>
<evidence type="ECO:0000256" key="4">
    <source>
        <dbReference type="ARBA" id="ARBA00023136"/>
    </source>
</evidence>
<evidence type="ECO:0000256" key="2">
    <source>
        <dbReference type="ARBA" id="ARBA00004370"/>
    </source>
</evidence>
<dbReference type="RefSeq" id="WP_197963805.1">
    <property type="nucleotide sequence ID" value="NZ_JACCHP010000035.1"/>
</dbReference>
<name>A0ABS0PZV7_9BRAD</name>
<evidence type="ECO:0008006" key="7">
    <source>
        <dbReference type="Google" id="ProtNLM"/>
    </source>
</evidence>
<dbReference type="EMBL" id="JACCHP010000035">
    <property type="protein sequence ID" value="MBH5402765.1"/>
    <property type="molecule type" value="Genomic_DNA"/>
</dbReference>
<dbReference type="SUPFAM" id="SSF53474">
    <property type="entry name" value="alpha/beta-Hydrolases"/>
    <property type="match status" value="1"/>
</dbReference>
<sequence length="409" mass="45275">MSKLHKISSKRTQPGLGAVIFVHGLGGDAFATWRKGKESSSFWPQWLAEDLEQLDVYSLSYEASPVAWLGTTMPIFDRAKQILTWLEPLSERPIVFICHSLGGLLVKQMIRLASTGGFANWRALANQTRGVVFLGTPHTGADIAGTLDRLGAILGTSVSMTELAKNSPHLRDINEWYRNSARPLNIKTLPFYEKQPTHGILVVDETAADPTIESVAAIPLDGTHLTMCKPESREDFLYVTVERFVRSCFRAELSEQELLPNGQADSTGLSRVSPALHSESTSEKWLLGIKNYPAVKPYEIPFEAIKAFARAYPTLPAAKNFINGVNALRIKLNPENNTEQQILVEPHDLGMSPGNFIDFWTEVLTLAGHKSRRTLATFTVAPNAPNPALYGPEATHAFNELRRTLESLE</sequence>